<dbReference type="GO" id="GO:0003677">
    <property type="term" value="F:DNA binding"/>
    <property type="evidence" value="ECO:0007669"/>
    <property type="project" value="UniProtKB-KW"/>
</dbReference>
<dbReference type="EMBL" id="KJ776584">
    <property type="protein sequence ID" value="AIW54954.1"/>
    <property type="molecule type" value="Genomic_DNA"/>
</dbReference>
<dbReference type="Pfam" id="PF01381">
    <property type="entry name" value="HTH_3"/>
    <property type="match status" value="1"/>
</dbReference>
<evidence type="ECO:0000313" key="2">
    <source>
        <dbReference type="EMBL" id="AIW54650.1"/>
    </source>
</evidence>
<sequence length="78" mass="8966">MSSQFKKNRKNKLIDLRVKNNLSRSYVADKIGTSEDCIARIENGKQKIILDEHAVRLAKVYRVSLDDIYVASIQKSEL</sequence>
<accession>A0A093WGD3</accession>
<organism evidence="3">
    <name type="scientific">Clostridium botulinum</name>
    <dbReference type="NCBI Taxonomy" id="1491"/>
    <lineage>
        <taxon>Bacteria</taxon>
        <taxon>Bacillati</taxon>
        <taxon>Bacillota</taxon>
        <taxon>Clostridia</taxon>
        <taxon>Eubacteriales</taxon>
        <taxon>Clostridiaceae</taxon>
        <taxon>Clostridium</taxon>
    </lineage>
</organism>
<evidence type="ECO:0000313" key="5">
    <source>
        <dbReference type="EMBL" id="AIW55009.1"/>
    </source>
</evidence>
<proteinExistence type="predicted"/>
<dbReference type="InterPro" id="IPR010982">
    <property type="entry name" value="Lambda_DNA-bd_dom_sf"/>
</dbReference>
<geneLocation type="plasmid" evidence="2">
    <name>pKAPB2</name>
</geneLocation>
<dbReference type="CDD" id="cd00093">
    <property type="entry name" value="HTH_XRE"/>
    <property type="match status" value="1"/>
</dbReference>
<dbReference type="PATRIC" id="fig|1491.408.peg.26"/>
<name>A0A093WGD3_CLOBO</name>
<dbReference type="EMBL" id="KJ776585">
    <property type="protein sequence ID" value="AIW55009.1"/>
    <property type="molecule type" value="Genomic_DNA"/>
</dbReference>
<reference evidence="3" key="1">
    <citation type="journal article" date="2014" name="Genome Biol. Evol.">
        <title>Three classes of plasmid (47-63 kb) carry the type B neurotoxin gene cluster of group II Clostridium botulinum.</title>
        <authorList>
            <person name="Carter A.T."/>
            <person name="Austin J.W."/>
            <person name="Weedmark K.A."/>
            <person name="Corbett C."/>
            <person name="Peck M.W."/>
        </authorList>
    </citation>
    <scope>NUCLEOTIDE SEQUENCE</scope>
    <source>
        <strain evidence="5">DB2</strain>
        <strain evidence="2">KapchunkaB2</strain>
        <strain evidence="3">KapchunkaB3</strain>
        <strain evidence="4">KapchunkaB8</strain>
        <plasmid evidence="5">pDB2</plasmid>
        <plasmid evidence="2">pKAPB2</plasmid>
        <plasmid evidence="3">pKAPB3</plasmid>
        <plasmid evidence="4">pKAPB8</plasmid>
    </source>
</reference>
<dbReference type="SUPFAM" id="SSF47413">
    <property type="entry name" value="lambda repressor-like DNA-binding domains"/>
    <property type="match status" value="1"/>
</dbReference>
<dbReference type="EMBL" id="KJ776583">
    <property type="protein sequence ID" value="AIW54899.1"/>
    <property type="molecule type" value="Genomic_DNA"/>
</dbReference>
<dbReference type="AlphaFoldDB" id="A0A093WGD3"/>
<dbReference type="SMART" id="SM00530">
    <property type="entry name" value="HTH_XRE"/>
    <property type="match status" value="1"/>
</dbReference>
<evidence type="ECO:0000313" key="3">
    <source>
        <dbReference type="EMBL" id="AIW54899.1"/>
    </source>
</evidence>
<feature type="domain" description="HTH cro/C1-type" evidence="1">
    <location>
        <begin position="13"/>
        <end position="68"/>
    </location>
</feature>
<dbReference type="Gene3D" id="1.10.260.40">
    <property type="entry name" value="lambda repressor-like DNA-binding domains"/>
    <property type="match status" value="1"/>
</dbReference>
<dbReference type="InterPro" id="IPR001387">
    <property type="entry name" value="Cro/C1-type_HTH"/>
</dbReference>
<geneLocation type="plasmid" evidence="5">
    <name>pDB2</name>
</geneLocation>
<geneLocation type="plasmid" evidence="3">
    <name>pKAPB3</name>
</geneLocation>
<keyword evidence="3" id="KW-0614">Plasmid</keyword>
<dbReference type="EMBL" id="KJ776579">
    <property type="protein sequence ID" value="AIW54650.1"/>
    <property type="molecule type" value="Genomic_DNA"/>
</dbReference>
<protein>
    <submittedName>
        <fullName evidence="3">Putative Helix-turn-helix DNA-binding protein</fullName>
    </submittedName>
</protein>
<geneLocation type="plasmid" evidence="4">
    <name>pKAPB8</name>
</geneLocation>
<evidence type="ECO:0000259" key="1">
    <source>
        <dbReference type="PROSITE" id="PS50943"/>
    </source>
</evidence>
<evidence type="ECO:0000313" key="4">
    <source>
        <dbReference type="EMBL" id="AIW54954.1"/>
    </source>
</evidence>
<dbReference type="PROSITE" id="PS50943">
    <property type="entry name" value="HTH_CROC1"/>
    <property type="match status" value="1"/>
</dbReference>
<keyword evidence="3" id="KW-0238">DNA-binding</keyword>
<dbReference type="RefSeq" id="WP_035784563.1">
    <property type="nucleotide sequence ID" value="NZ_KJ776579.1"/>
</dbReference>